<reference evidence="1" key="1">
    <citation type="submission" date="2023-06" db="EMBL/GenBank/DDBJ databases">
        <title>Genome sequence of Nocardioides sp. SOB44.</title>
        <authorList>
            <person name="Zhang G."/>
        </authorList>
    </citation>
    <scope>NUCLEOTIDE SEQUENCE</scope>
    <source>
        <strain evidence="1">SOB44</strain>
    </source>
</reference>
<dbReference type="EMBL" id="JAULSC010000022">
    <property type="protein sequence ID" value="MDO3397526.1"/>
    <property type="molecule type" value="Genomic_DNA"/>
</dbReference>
<dbReference type="Proteomes" id="UP001168363">
    <property type="component" value="Unassembled WGS sequence"/>
</dbReference>
<evidence type="ECO:0008006" key="3">
    <source>
        <dbReference type="Google" id="ProtNLM"/>
    </source>
</evidence>
<comment type="caution">
    <text evidence="1">The sequence shown here is derived from an EMBL/GenBank/DDBJ whole genome shotgun (WGS) entry which is preliminary data.</text>
</comment>
<accession>A0ABT8TUM8</accession>
<protein>
    <recommendedName>
        <fullName evidence="3">Zinc-ribbon domain-containing protein</fullName>
    </recommendedName>
</protein>
<proteinExistence type="predicted"/>
<sequence>MEQGDQRKTLRCWVGAHRWVTRTNAGARWQECGRCGRYSKKVRVAHRFPPGGNGLSAGGGF</sequence>
<evidence type="ECO:0000313" key="1">
    <source>
        <dbReference type="EMBL" id="MDO3397526.1"/>
    </source>
</evidence>
<organism evidence="1 2">
    <name type="scientific">Nocardioides cremeus</name>
    <dbReference type="NCBI Taxonomy" id="3058044"/>
    <lineage>
        <taxon>Bacteria</taxon>
        <taxon>Bacillati</taxon>
        <taxon>Actinomycetota</taxon>
        <taxon>Actinomycetes</taxon>
        <taxon>Propionibacteriales</taxon>
        <taxon>Nocardioidaceae</taxon>
        <taxon>Nocardioides</taxon>
    </lineage>
</organism>
<dbReference type="RefSeq" id="WP_302709725.1">
    <property type="nucleotide sequence ID" value="NZ_JAULSC010000022.1"/>
</dbReference>
<keyword evidence="2" id="KW-1185">Reference proteome</keyword>
<name>A0ABT8TUM8_9ACTN</name>
<evidence type="ECO:0000313" key="2">
    <source>
        <dbReference type="Proteomes" id="UP001168363"/>
    </source>
</evidence>
<gene>
    <name evidence="1" type="ORF">QWJ41_17500</name>
</gene>